<feature type="domain" description="C2H2-type" evidence="8">
    <location>
        <begin position="559"/>
        <end position="586"/>
    </location>
</feature>
<dbReference type="SUPFAM" id="SSF57667">
    <property type="entry name" value="beta-beta-alpha zinc fingers"/>
    <property type="match status" value="2"/>
</dbReference>
<dbReference type="Gene3D" id="3.30.160.60">
    <property type="entry name" value="Classic Zinc Finger"/>
    <property type="match status" value="4"/>
</dbReference>
<dbReference type="GeneID" id="105359258"/>
<evidence type="ECO:0000256" key="3">
    <source>
        <dbReference type="ARBA" id="ARBA00022771"/>
    </source>
</evidence>
<dbReference type="PROSITE" id="PS50157">
    <property type="entry name" value="ZINC_FINGER_C2H2_2"/>
    <property type="match status" value="4"/>
</dbReference>
<dbReference type="SMART" id="SM00355">
    <property type="entry name" value="ZnF_C2H2"/>
    <property type="match status" value="9"/>
</dbReference>
<evidence type="ECO:0000256" key="6">
    <source>
        <dbReference type="PROSITE-ProRule" id="PRU01263"/>
    </source>
</evidence>
<dbReference type="SUPFAM" id="SSF57716">
    <property type="entry name" value="Glucocorticoid receptor-like (DNA-binding domain)"/>
    <property type="match status" value="1"/>
</dbReference>
<dbReference type="AlphaFoldDB" id="A0AAJ6YB88"/>
<proteinExistence type="predicted"/>
<dbReference type="PROSITE" id="PS00028">
    <property type="entry name" value="ZINC_FINGER_C2H2_1"/>
    <property type="match status" value="7"/>
</dbReference>
<organism evidence="10 11">
    <name type="scientific">Ceratosolen solmsi marchali</name>
    <dbReference type="NCBI Taxonomy" id="326594"/>
    <lineage>
        <taxon>Eukaryota</taxon>
        <taxon>Metazoa</taxon>
        <taxon>Ecdysozoa</taxon>
        <taxon>Arthropoda</taxon>
        <taxon>Hexapoda</taxon>
        <taxon>Insecta</taxon>
        <taxon>Pterygota</taxon>
        <taxon>Neoptera</taxon>
        <taxon>Endopterygota</taxon>
        <taxon>Hymenoptera</taxon>
        <taxon>Apocrita</taxon>
        <taxon>Proctotrupomorpha</taxon>
        <taxon>Chalcidoidea</taxon>
        <taxon>Agaonidae</taxon>
        <taxon>Agaoninae</taxon>
        <taxon>Ceratosolen</taxon>
    </lineage>
</organism>
<dbReference type="Proteomes" id="UP000695007">
    <property type="component" value="Unplaced"/>
</dbReference>
<dbReference type="KEGG" id="csol:105359258"/>
<protein>
    <submittedName>
        <fullName evidence="11">Zinc finger protein 510-like</fullName>
    </submittedName>
</protein>
<dbReference type="GO" id="GO:0008270">
    <property type="term" value="F:zinc ion binding"/>
    <property type="evidence" value="ECO:0007669"/>
    <property type="project" value="UniProtKB-UniRule"/>
</dbReference>
<dbReference type="PANTHER" id="PTHR24379:SF121">
    <property type="entry name" value="C2H2-TYPE DOMAIN-CONTAINING PROTEIN"/>
    <property type="match status" value="1"/>
</dbReference>
<accession>A0AAJ6YB88</accession>
<feature type="binding site" evidence="6">
    <location>
        <position position="9"/>
    </location>
    <ligand>
        <name>Zn(2+)</name>
        <dbReference type="ChEBI" id="CHEBI:29105"/>
    </ligand>
</feature>
<evidence type="ECO:0000256" key="4">
    <source>
        <dbReference type="ARBA" id="ARBA00022833"/>
    </source>
</evidence>
<keyword evidence="7" id="KW-0175">Coiled coil</keyword>
<feature type="domain" description="ZAD" evidence="9">
    <location>
        <begin position="4"/>
        <end position="79"/>
    </location>
</feature>
<evidence type="ECO:0000256" key="5">
    <source>
        <dbReference type="PROSITE-ProRule" id="PRU00042"/>
    </source>
</evidence>
<reference evidence="11" key="1">
    <citation type="submission" date="2025-08" db="UniProtKB">
        <authorList>
            <consortium name="RefSeq"/>
        </authorList>
    </citation>
    <scope>IDENTIFICATION</scope>
</reference>
<evidence type="ECO:0000259" key="8">
    <source>
        <dbReference type="PROSITE" id="PS50157"/>
    </source>
</evidence>
<evidence type="ECO:0000313" key="10">
    <source>
        <dbReference type="Proteomes" id="UP000695007"/>
    </source>
</evidence>
<evidence type="ECO:0000256" key="1">
    <source>
        <dbReference type="ARBA" id="ARBA00022723"/>
    </source>
</evidence>
<feature type="coiled-coil region" evidence="7">
    <location>
        <begin position="130"/>
        <end position="157"/>
    </location>
</feature>
<feature type="binding site" evidence="6">
    <location>
        <position position="55"/>
    </location>
    <ligand>
        <name>Zn(2+)</name>
        <dbReference type="ChEBI" id="CHEBI:29105"/>
    </ligand>
</feature>
<dbReference type="RefSeq" id="XP_011494099.1">
    <property type="nucleotide sequence ID" value="XM_011495797.1"/>
</dbReference>
<dbReference type="Gene3D" id="3.40.1800.20">
    <property type="match status" value="1"/>
</dbReference>
<feature type="domain" description="C2H2-type" evidence="8">
    <location>
        <begin position="446"/>
        <end position="473"/>
    </location>
</feature>
<dbReference type="PANTHER" id="PTHR24379">
    <property type="entry name" value="KRAB AND ZINC FINGER DOMAIN-CONTAINING"/>
    <property type="match status" value="1"/>
</dbReference>
<dbReference type="Pfam" id="PF13894">
    <property type="entry name" value="zf-C2H2_4"/>
    <property type="match status" value="1"/>
</dbReference>
<dbReference type="InterPro" id="IPR013087">
    <property type="entry name" value="Znf_C2H2_type"/>
</dbReference>
<sequence length="682" mass="79474">MLEQICRTCLATCGELVPIFSDEYYVHDLPDKLLHTTKIEVLRDDDLPKMMCKKCIFLVDSLYCFKDQCEMAEIKLKETLKKTVGDHGLLSNNVSAIDERSCDSYNIEEVEIHSDEITSSEEEYHIEYVSEEARLEVENARRRSRNARKRRNKYSINAKVISVNVVPPESRNSYDNMKIASSSKCDVIDINEDDISTDNYNKNSLFTSQGLRKFANNTLNKKDHYIISDSAEDINFLKDQVHDNLEKSSVQTKAGHKRKLENSNSINELLKVPKKVMFKENDYNVENIEFIEVSENEMSKANENVHGNATDDLNSVLNFNLSQNNTEKDFQHDDGLECSNSHISDVLSNSLSVNEHYDNALSDSDAEKIIELRMQNLLKRIVLTIPEVCTECSQTFETHLDVLKHKIETHLSFYEDHYFCPICQEKFFTNYYLIDHLIEHKDIDSYVCTLCFGNFYNEDTVRDHLHSHVDLRDMRCQICSKKFVRMQTLLNHLDEHITSKSLLCHLCTDNNFKSKDELQNHIHQEHKNYTREMHLTCETCGLEVPENEMKEHAKTHNNYPCPYCERSFTTKTILRDHVLTHLGVQQFSCLVCNKTFVTQDERTLHMQEHMKPQQKNEQKKFRCRVCHEILLSRIAYGQHLKEKHWSAKQTSEILQELSESSLNEKVNEQLNKCTSSTSELIS</sequence>
<dbReference type="InterPro" id="IPR012934">
    <property type="entry name" value="Znf_AD"/>
</dbReference>
<evidence type="ECO:0000256" key="7">
    <source>
        <dbReference type="SAM" id="Coils"/>
    </source>
</evidence>
<gene>
    <name evidence="11" type="primary">LOC105359258</name>
</gene>
<keyword evidence="10" id="KW-1185">Reference proteome</keyword>
<name>A0AAJ6YB88_9HYME</name>
<feature type="binding site" evidence="6">
    <location>
        <position position="6"/>
    </location>
    <ligand>
        <name>Zn(2+)</name>
        <dbReference type="ChEBI" id="CHEBI:29105"/>
    </ligand>
</feature>
<evidence type="ECO:0000256" key="2">
    <source>
        <dbReference type="ARBA" id="ARBA00022737"/>
    </source>
</evidence>
<keyword evidence="4 6" id="KW-0862">Zinc</keyword>
<dbReference type="Pfam" id="PF00096">
    <property type="entry name" value="zf-C2H2"/>
    <property type="match status" value="2"/>
</dbReference>
<dbReference type="Pfam" id="PF07776">
    <property type="entry name" value="zf-AD"/>
    <property type="match status" value="1"/>
</dbReference>
<evidence type="ECO:0000313" key="11">
    <source>
        <dbReference type="RefSeq" id="XP_011494099.1"/>
    </source>
</evidence>
<dbReference type="SMART" id="SM00868">
    <property type="entry name" value="zf-AD"/>
    <property type="match status" value="1"/>
</dbReference>
<keyword evidence="3 5" id="KW-0863">Zinc-finger</keyword>
<keyword evidence="1 6" id="KW-0479">Metal-binding</keyword>
<feature type="domain" description="C2H2-type" evidence="8">
    <location>
        <begin position="587"/>
        <end position="614"/>
    </location>
</feature>
<dbReference type="PROSITE" id="PS51915">
    <property type="entry name" value="ZAD"/>
    <property type="match status" value="1"/>
</dbReference>
<evidence type="ECO:0000259" key="9">
    <source>
        <dbReference type="PROSITE" id="PS51915"/>
    </source>
</evidence>
<dbReference type="GO" id="GO:0005634">
    <property type="term" value="C:nucleus"/>
    <property type="evidence" value="ECO:0007669"/>
    <property type="project" value="InterPro"/>
</dbReference>
<dbReference type="InterPro" id="IPR036236">
    <property type="entry name" value="Znf_C2H2_sf"/>
</dbReference>
<feature type="binding site" evidence="6">
    <location>
        <position position="52"/>
    </location>
    <ligand>
        <name>Zn(2+)</name>
        <dbReference type="ChEBI" id="CHEBI:29105"/>
    </ligand>
</feature>
<feature type="domain" description="C2H2-type" evidence="8">
    <location>
        <begin position="474"/>
        <end position="501"/>
    </location>
</feature>
<keyword evidence="2" id="KW-0677">Repeat</keyword>